<evidence type="ECO:0000313" key="2">
    <source>
        <dbReference type="Proteomes" id="UP001607303"/>
    </source>
</evidence>
<reference evidence="1 2" key="1">
    <citation type="journal article" date="2024" name="Ann. Entomol. Soc. Am.">
        <title>Genomic analyses of the southern and eastern yellowjacket wasps (Hymenoptera: Vespidae) reveal evolutionary signatures of social life.</title>
        <authorList>
            <person name="Catto M.A."/>
            <person name="Caine P.B."/>
            <person name="Orr S.E."/>
            <person name="Hunt B.G."/>
            <person name="Goodisman M.A.D."/>
        </authorList>
    </citation>
    <scope>NUCLEOTIDE SEQUENCE [LARGE SCALE GENOMIC DNA]</scope>
    <source>
        <strain evidence="1">232</strain>
        <tissue evidence="1">Head and thorax</tissue>
    </source>
</reference>
<gene>
    <name evidence="1" type="ORF">V1477_012801</name>
</gene>
<comment type="caution">
    <text evidence="1">The sequence shown here is derived from an EMBL/GenBank/DDBJ whole genome shotgun (WGS) entry which is preliminary data.</text>
</comment>
<keyword evidence="2" id="KW-1185">Reference proteome</keyword>
<sequence length="245" mass="27480">MLHDRSCLEMSEADGVDSGAICKRGFIHLQFAEKPEAPEAERHLARSSRSGKASRFADFRVDSPLARGSQSAATSTRWDLDKITPSHSDIHVSVRARLKVLPGTSFYLFGDYLLTPVSRILESRVTVSSWVPRCSNLQAVGPGSSCFGLRRENIEIFADAIRASINEHLIQIYNSLFDLILKFEVGIIFFLCFGHRPVNLKNFKDAIRASINQHGDTRLREMTTMSGLWATFCSSWFSCALDFDQ</sequence>
<organism evidence="1 2">
    <name type="scientific">Vespula maculifrons</name>
    <name type="common">Eastern yellow jacket</name>
    <name type="synonym">Wasp</name>
    <dbReference type="NCBI Taxonomy" id="7453"/>
    <lineage>
        <taxon>Eukaryota</taxon>
        <taxon>Metazoa</taxon>
        <taxon>Ecdysozoa</taxon>
        <taxon>Arthropoda</taxon>
        <taxon>Hexapoda</taxon>
        <taxon>Insecta</taxon>
        <taxon>Pterygota</taxon>
        <taxon>Neoptera</taxon>
        <taxon>Endopterygota</taxon>
        <taxon>Hymenoptera</taxon>
        <taxon>Apocrita</taxon>
        <taxon>Aculeata</taxon>
        <taxon>Vespoidea</taxon>
        <taxon>Vespidae</taxon>
        <taxon>Vespinae</taxon>
        <taxon>Vespula</taxon>
    </lineage>
</organism>
<protein>
    <submittedName>
        <fullName evidence="1">Uncharacterized protein</fullName>
    </submittedName>
</protein>
<proteinExistence type="predicted"/>
<dbReference type="AlphaFoldDB" id="A0ABD2BU49"/>
<dbReference type="EMBL" id="JAYRBN010000066">
    <property type="protein sequence ID" value="KAL2736292.1"/>
    <property type="molecule type" value="Genomic_DNA"/>
</dbReference>
<evidence type="ECO:0000313" key="1">
    <source>
        <dbReference type="EMBL" id="KAL2736292.1"/>
    </source>
</evidence>
<dbReference type="Proteomes" id="UP001607303">
    <property type="component" value="Unassembled WGS sequence"/>
</dbReference>
<name>A0ABD2BU49_VESMC</name>
<accession>A0ABD2BU49</accession>